<keyword evidence="5 7" id="KW-1133">Transmembrane helix</keyword>
<dbReference type="GO" id="GO:0022857">
    <property type="term" value="F:transmembrane transporter activity"/>
    <property type="evidence" value="ECO:0007669"/>
    <property type="project" value="InterPro"/>
</dbReference>
<reference evidence="9 10" key="1">
    <citation type="submission" date="2023-07" db="EMBL/GenBank/DDBJ databases">
        <title>Micromonospora profundi TRM 95458 converts glycerol to a new osmotic compound.</title>
        <authorList>
            <person name="Lu D."/>
        </authorList>
    </citation>
    <scope>NUCLEOTIDE SEQUENCE [LARGE SCALE GENOMIC DNA]</scope>
    <source>
        <strain evidence="9 10">TRM95458</strain>
    </source>
</reference>
<feature type="transmembrane region" description="Helical" evidence="7">
    <location>
        <begin position="310"/>
        <end position="330"/>
    </location>
</feature>
<dbReference type="CDD" id="cd17321">
    <property type="entry name" value="MFS_MMR_MDR_like"/>
    <property type="match status" value="1"/>
</dbReference>
<keyword evidence="3" id="KW-1003">Cell membrane</keyword>
<dbReference type="Gene3D" id="1.20.1250.20">
    <property type="entry name" value="MFS general substrate transporter like domains"/>
    <property type="match status" value="1"/>
</dbReference>
<dbReference type="PROSITE" id="PS50850">
    <property type="entry name" value="MFS"/>
    <property type="match status" value="1"/>
</dbReference>
<keyword evidence="10" id="KW-1185">Reference proteome</keyword>
<dbReference type="Proteomes" id="UP001235874">
    <property type="component" value="Chromosome"/>
</dbReference>
<feature type="transmembrane region" description="Helical" evidence="7">
    <location>
        <begin position="231"/>
        <end position="253"/>
    </location>
</feature>
<name>A0AAJ6HM02_9ACTN</name>
<feature type="transmembrane region" description="Helical" evidence="7">
    <location>
        <begin position="482"/>
        <end position="501"/>
    </location>
</feature>
<evidence type="ECO:0000313" key="9">
    <source>
        <dbReference type="EMBL" id="WLS43310.1"/>
    </source>
</evidence>
<feature type="transmembrane region" description="Helical" evidence="7">
    <location>
        <begin position="410"/>
        <end position="427"/>
    </location>
</feature>
<feature type="transmembrane region" description="Helical" evidence="7">
    <location>
        <begin position="170"/>
        <end position="194"/>
    </location>
</feature>
<dbReference type="RefSeq" id="WP_306270740.1">
    <property type="nucleotide sequence ID" value="NZ_CP130472.1"/>
</dbReference>
<evidence type="ECO:0000256" key="2">
    <source>
        <dbReference type="ARBA" id="ARBA00022448"/>
    </source>
</evidence>
<sequence length="528" mass="53989">MSMNETPEAALRAGRREWAGLSVLALAALLLSVDLSVLYLALPHLTADLGADDVQQLWILDIYGFMIAGFLVTMGWLGDRVGRRKLLLTGAAVFGLASVLAAFSVSPEMLIATRALMGIAGAAIMPAGLAMVTGMFRHPAQRASAIAAWMSSFMVGLLVGPLIGGVTLEFFWWGAVFLLGVPVMVLLLITGPRLLPESREATEGRIDLVSVALSLAGILLLIYGLKEFANGGGGSVAAGAVFVGLLSAIAFVVRQRGLPNPLLDLRLFASGVFAAALVLSLLGGAVQGGVSLLVTQYLQLVEGLSPLRAGLWLMPATIAMIFGLMLGPGLATRIRPAFVIGAGLPIAMIGYLVLSQVNSTGGLTTLVIGWTIVLFGVGIPMGVVTGLGIGAVPQERVGSASSLLQTGSEFGVAAGIAMLGTIATLVYRNEMTVPPGLPEAQAQTAQDSIAGAAAVSGELDPAAGADLLGAAGAAYTSGLNTTAVVCAVLMAALTVLAVVVLRHLAPQIQAESEAHTEPVPDATTTARS</sequence>
<evidence type="ECO:0000256" key="6">
    <source>
        <dbReference type="ARBA" id="ARBA00023136"/>
    </source>
</evidence>
<dbReference type="SUPFAM" id="SSF103473">
    <property type="entry name" value="MFS general substrate transporter"/>
    <property type="match status" value="1"/>
</dbReference>
<dbReference type="Pfam" id="PF07690">
    <property type="entry name" value="MFS_1"/>
    <property type="match status" value="1"/>
</dbReference>
<accession>A0AAJ6HM02</accession>
<feature type="transmembrane region" description="Helical" evidence="7">
    <location>
        <begin position="144"/>
        <end position="164"/>
    </location>
</feature>
<dbReference type="AlphaFoldDB" id="A0AAJ6HM02"/>
<evidence type="ECO:0000313" key="10">
    <source>
        <dbReference type="Proteomes" id="UP001235874"/>
    </source>
</evidence>
<evidence type="ECO:0000256" key="1">
    <source>
        <dbReference type="ARBA" id="ARBA00004651"/>
    </source>
</evidence>
<feature type="domain" description="Major facilitator superfamily (MFS) profile" evidence="8">
    <location>
        <begin position="20"/>
        <end position="509"/>
    </location>
</feature>
<feature type="transmembrane region" description="Helical" evidence="7">
    <location>
        <begin position="111"/>
        <end position="132"/>
    </location>
</feature>
<evidence type="ECO:0000256" key="3">
    <source>
        <dbReference type="ARBA" id="ARBA00022475"/>
    </source>
</evidence>
<comment type="subcellular location">
    <subcellularLocation>
        <location evidence="1">Cell membrane</location>
        <topology evidence="1">Multi-pass membrane protein</topology>
    </subcellularLocation>
</comment>
<dbReference type="InterPro" id="IPR020846">
    <property type="entry name" value="MFS_dom"/>
</dbReference>
<dbReference type="KEGG" id="mprn:Q3V37_18020"/>
<evidence type="ECO:0000256" key="5">
    <source>
        <dbReference type="ARBA" id="ARBA00022989"/>
    </source>
</evidence>
<proteinExistence type="predicted"/>
<feature type="transmembrane region" description="Helical" evidence="7">
    <location>
        <begin position="21"/>
        <end position="42"/>
    </location>
</feature>
<dbReference type="InterPro" id="IPR011701">
    <property type="entry name" value="MFS"/>
</dbReference>
<keyword evidence="4 7" id="KW-0812">Transmembrane</keyword>
<feature type="transmembrane region" description="Helical" evidence="7">
    <location>
        <begin position="62"/>
        <end position="79"/>
    </location>
</feature>
<dbReference type="PANTHER" id="PTHR42718">
    <property type="entry name" value="MAJOR FACILITATOR SUPERFAMILY MULTIDRUG TRANSPORTER MFSC"/>
    <property type="match status" value="1"/>
</dbReference>
<gene>
    <name evidence="9" type="ORF">Q3V37_18020</name>
</gene>
<protein>
    <submittedName>
        <fullName evidence="9">MFS transporter</fullName>
    </submittedName>
</protein>
<evidence type="ECO:0000256" key="4">
    <source>
        <dbReference type="ARBA" id="ARBA00022692"/>
    </source>
</evidence>
<dbReference type="PANTHER" id="PTHR42718:SF47">
    <property type="entry name" value="METHYL VIOLOGEN RESISTANCE PROTEIN SMVA"/>
    <property type="match status" value="1"/>
</dbReference>
<evidence type="ECO:0000256" key="7">
    <source>
        <dbReference type="SAM" id="Phobius"/>
    </source>
</evidence>
<feature type="transmembrane region" description="Helical" evidence="7">
    <location>
        <begin position="265"/>
        <end position="290"/>
    </location>
</feature>
<organism evidence="9 10">
    <name type="scientific">Micromonospora profundi</name>
    <dbReference type="NCBI Taxonomy" id="1420889"/>
    <lineage>
        <taxon>Bacteria</taxon>
        <taxon>Bacillati</taxon>
        <taxon>Actinomycetota</taxon>
        <taxon>Actinomycetes</taxon>
        <taxon>Micromonosporales</taxon>
        <taxon>Micromonosporaceae</taxon>
        <taxon>Micromonospora</taxon>
    </lineage>
</organism>
<dbReference type="GO" id="GO:0005886">
    <property type="term" value="C:plasma membrane"/>
    <property type="evidence" value="ECO:0007669"/>
    <property type="project" value="UniProtKB-SubCell"/>
</dbReference>
<feature type="transmembrane region" description="Helical" evidence="7">
    <location>
        <begin position="86"/>
        <end position="105"/>
    </location>
</feature>
<keyword evidence="2" id="KW-0813">Transport</keyword>
<feature type="transmembrane region" description="Helical" evidence="7">
    <location>
        <begin position="206"/>
        <end position="225"/>
    </location>
</feature>
<keyword evidence="6 7" id="KW-0472">Membrane</keyword>
<evidence type="ECO:0000259" key="8">
    <source>
        <dbReference type="PROSITE" id="PS50850"/>
    </source>
</evidence>
<dbReference type="PRINTS" id="PR01036">
    <property type="entry name" value="TCRTETB"/>
</dbReference>
<feature type="transmembrane region" description="Helical" evidence="7">
    <location>
        <begin position="366"/>
        <end position="389"/>
    </location>
</feature>
<dbReference type="InterPro" id="IPR036259">
    <property type="entry name" value="MFS_trans_sf"/>
</dbReference>
<feature type="transmembrane region" description="Helical" evidence="7">
    <location>
        <begin position="337"/>
        <end position="354"/>
    </location>
</feature>
<dbReference type="EMBL" id="CP130472">
    <property type="protein sequence ID" value="WLS43310.1"/>
    <property type="molecule type" value="Genomic_DNA"/>
</dbReference>